<dbReference type="Proteomes" id="UP000481153">
    <property type="component" value="Unassembled WGS sequence"/>
</dbReference>
<gene>
    <name evidence="3" type="ORF">Ae201684_013444</name>
</gene>
<keyword evidence="2" id="KW-0812">Transmembrane</keyword>
<sequence>MCPSNFEDPVDTTILLSFIVKKQTADTMLRRALPILAFGLMVLGQVSSKNAVFCRQVTPTKTTAYLKDSACALNVLLVAPPTSPNETIEFYFEITRNAASTQGFQPSMVYEVPSNNKTQLADIDAGMIGIVPSNFDSTNPPGPNEVSFTANKSPLLRKNFSAPPTETLLDPKSPQLLAVDAGTYKVVAWFRFFNAASNTTDEYLTVLSSVVVKPDPATPTFPITTYDEHTTYCWSVDNTTAFDAIKYQDSFSSNCPVTMTITNPLTATNNAPFNMVWSMQVASGYTGPNVYALNYPDGSAPTIKHSSLHFCSNDDETKCHMFNPKQYVLSSDADNETNTFTNGIANFTSSGLNLTKGLYIGFAHGVVPKAPGSTSVLHVATYFELLVNEKVRATDPIVNQNVNTTYCWKVFAPACFRNVSAASAIGGNSVDTSCPLSLSLAPSGPFSTNAPITFNPIVSQPPTPDNVSALVSLPATYNISLATLTWCKTPTGCGPFKSQATAVDLVSKSALAYSPTTLQFPQSGEYFVYMTVSVDTGKGIRLDSSVLTTINVQDVVPATSHAAVYAGVAGGVCGVLLIGCLIWYCVNRRRKQRWERHRLQRGVMNYKENGMTRVRSVIPMVDQRGGISGVTPGLFDDEDTDPHNPKLDLAVSHYMYNPETRRVDEMPRKKSYDPRNEFQNHDDELHLGFEKYNQPQSQPRHNQDRRSARDDYTQHQHQLVIHNEYTRHQQRSDDVYNQGQMPRQQLALAAHAHDDDHPGILDSQNLSPSSLRNNYGYDLSSFTSDQHRDPYLR</sequence>
<accession>A0A6G0WNE1</accession>
<evidence type="ECO:0000256" key="2">
    <source>
        <dbReference type="SAM" id="Phobius"/>
    </source>
</evidence>
<reference evidence="3 4" key="1">
    <citation type="submission" date="2019-07" db="EMBL/GenBank/DDBJ databases">
        <title>Genomics analysis of Aphanomyces spp. identifies a new class of oomycete effector associated with host adaptation.</title>
        <authorList>
            <person name="Gaulin E."/>
        </authorList>
    </citation>
    <scope>NUCLEOTIDE SEQUENCE [LARGE SCALE GENOMIC DNA]</scope>
    <source>
        <strain evidence="3 4">ATCC 201684</strain>
    </source>
</reference>
<keyword evidence="2" id="KW-1133">Transmembrane helix</keyword>
<protein>
    <submittedName>
        <fullName evidence="3">Uncharacterized protein</fullName>
    </submittedName>
</protein>
<feature type="transmembrane region" description="Helical" evidence="2">
    <location>
        <begin position="562"/>
        <end position="586"/>
    </location>
</feature>
<evidence type="ECO:0000313" key="4">
    <source>
        <dbReference type="Proteomes" id="UP000481153"/>
    </source>
</evidence>
<organism evidence="3 4">
    <name type="scientific">Aphanomyces euteiches</name>
    <dbReference type="NCBI Taxonomy" id="100861"/>
    <lineage>
        <taxon>Eukaryota</taxon>
        <taxon>Sar</taxon>
        <taxon>Stramenopiles</taxon>
        <taxon>Oomycota</taxon>
        <taxon>Saprolegniomycetes</taxon>
        <taxon>Saprolegniales</taxon>
        <taxon>Verrucalvaceae</taxon>
        <taxon>Aphanomyces</taxon>
    </lineage>
</organism>
<dbReference type="EMBL" id="VJMJ01000172">
    <property type="protein sequence ID" value="KAF0728875.1"/>
    <property type="molecule type" value="Genomic_DNA"/>
</dbReference>
<name>A0A6G0WNE1_9STRA</name>
<feature type="region of interest" description="Disordered" evidence="1">
    <location>
        <begin position="692"/>
        <end position="714"/>
    </location>
</feature>
<keyword evidence="4" id="KW-1185">Reference proteome</keyword>
<feature type="compositionally biased region" description="Basic and acidic residues" evidence="1">
    <location>
        <begin position="701"/>
        <end position="714"/>
    </location>
</feature>
<proteinExistence type="predicted"/>
<feature type="region of interest" description="Disordered" evidence="1">
    <location>
        <begin position="748"/>
        <end position="768"/>
    </location>
</feature>
<evidence type="ECO:0000313" key="3">
    <source>
        <dbReference type="EMBL" id="KAF0728875.1"/>
    </source>
</evidence>
<dbReference type="AlphaFoldDB" id="A0A6G0WNE1"/>
<feature type="region of interest" description="Disordered" evidence="1">
    <location>
        <begin position="660"/>
        <end position="679"/>
    </location>
</feature>
<keyword evidence="2" id="KW-0472">Membrane</keyword>
<evidence type="ECO:0000256" key="1">
    <source>
        <dbReference type="SAM" id="MobiDB-lite"/>
    </source>
</evidence>
<comment type="caution">
    <text evidence="3">The sequence shown here is derived from an EMBL/GenBank/DDBJ whole genome shotgun (WGS) entry which is preliminary data.</text>
</comment>
<dbReference type="VEuPathDB" id="FungiDB:AeMF1_010765"/>